<dbReference type="GO" id="GO:0043856">
    <property type="term" value="F:anti-sigma factor antagonist activity"/>
    <property type="evidence" value="ECO:0007669"/>
    <property type="project" value="TreeGrafter"/>
</dbReference>
<evidence type="ECO:0000259" key="1">
    <source>
        <dbReference type="PROSITE" id="PS50801"/>
    </source>
</evidence>
<dbReference type="Proteomes" id="UP000317648">
    <property type="component" value="Chromosome"/>
</dbReference>
<dbReference type="AlphaFoldDB" id="A0A518DYG3"/>
<gene>
    <name evidence="2" type="primary">btrV</name>
    <name evidence="2" type="ORF">Pla8534_46570</name>
</gene>
<sequence>MPQDYRLLTIESRQDDEILVVCLRGIDLIDRIYAQDFQRELSLLIQERQPGKLVVSFRNLGLCSTEVVNGMLQVRQQMLAVQGRLALCEMSPQIRQVFRVLNLEQTVFEIYDALEDATLALAS</sequence>
<name>A0A518DYG3_9BACT</name>
<dbReference type="InterPro" id="IPR036513">
    <property type="entry name" value="STAS_dom_sf"/>
</dbReference>
<dbReference type="PROSITE" id="PS50801">
    <property type="entry name" value="STAS"/>
    <property type="match status" value="1"/>
</dbReference>
<reference evidence="2 3" key="1">
    <citation type="submission" date="2019-02" db="EMBL/GenBank/DDBJ databases">
        <title>Deep-cultivation of Planctomycetes and their phenomic and genomic characterization uncovers novel biology.</title>
        <authorList>
            <person name="Wiegand S."/>
            <person name="Jogler M."/>
            <person name="Boedeker C."/>
            <person name="Pinto D."/>
            <person name="Vollmers J."/>
            <person name="Rivas-Marin E."/>
            <person name="Kohn T."/>
            <person name="Peeters S.H."/>
            <person name="Heuer A."/>
            <person name="Rast P."/>
            <person name="Oberbeckmann S."/>
            <person name="Bunk B."/>
            <person name="Jeske O."/>
            <person name="Meyerdierks A."/>
            <person name="Storesund J.E."/>
            <person name="Kallscheuer N."/>
            <person name="Luecker S."/>
            <person name="Lage O.M."/>
            <person name="Pohl T."/>
            <person name="Merkel B.J."/>
            <person name="Hornburger P."/>
            <person name="Mueller R.-W."/>
            <person name="Bruemmer F."/>
            <person name="Labrenz M."/>
            <person name="Spormann A.M."/>
            <person name="Op den Camp H."/>
            <person name="Overmann J."/>
            <person name="Amann R."/>
            <person name="Jetten M.S.M."/>
            <person name="Mascher T."/>
            <person name="Medema M.H."/>
            <person name="Devos D.P."/>
            <person name="Kaster A.-K."/>
            <person name="Ovreas L."/>
            <person name="Rohde M."/>
            <person name="Galperin M.Y."/>
            <person name="Jogler C."/>
        </authorList>
    </citation>
    <scope>NUCLEOTIDE SEQUENCE [LARGE SCALE GENOMIC DNA]</scope>
    <source>
        <strain evidence="2 3">Pla85_3_4</strain>
    </source>
</reference>
<dbReference type="Pfam" id="PF01740">
    <property type="entry name" value="STAS"/>
    <property type="match status" value="1"/>
</dbReference>
<dbReference type="KEGG" id="lcre:Pla8534_46570"/>
<accession>A0A518DYG3</accession>
<dbReference type="PANTHER" id="PTHR33495">
    <property type="entry name" value="ANTI-SIGMA FACTOR ANTAGONIST TM_1081-RELATED-RELATED"/>
    <property type="match status" value="1"/>
</dbReference>
<dbReference type="InterPro" id="IPR002645">
    <property type="entry name" value="STAS_dom"/>
</dbReference>
<feature type="domain" description="STAS" evidence="1">
    <location>
        <begin position="29"/>
        <end position="121"/>
    </location>
</feature>
<keyword evidence="3" id="KW-1185">Reference proteome</keyword>
<dbReference type="Gene3D" id="3.30.750.24">
    <property type="entry name" value="STAS domain"/>
    <property type="match status" value="1"/>
</dbReference>
<dbReference type="CDD" id="cd07043">
    <property type="entry name" value="STAS_anti-anti-sigma_factors"/>
    <property type="match status" value="1"/>
</dbReference>
<dbReference type="RefSeq" id="WP_145055490.1">
    <property type="nucleotide sequence ID" value="NZ_CP036433.1"/>
</dbReference>
<evidence type="ECO:0000313" key="2">
    <source>
        <dbReference type="EMBL" id="QDU96835.1"/>
    </source>
</evidence>
<dbReference type="EMBL" id="CP036433">
    <property type="protein sequence ID" value="QDU96835.1"/>
    <property type="molecule type" value="Genomic_DNA"/>
</dbReference>
<organism evidence="2 3">
    <name type="scientific">Lignipirellula cremea</name>
    <dbReference type="NCBI Taxonomy" id="2528010"/>
    <lineage>
        <taxon>Bacteria</taxon>
        <taxon>Pseudomonadati</taxon>
        <taxon>Planctomycetota</taxon>
        <taxon>Planctomycetia</taxon>
        <taxon>Pirellulales</taxon>
        <taxon>Pirellulaceae</taxon>
        <taxon>Lignipirellula</taxon>
    </lineage>
</organism>
<proteinExistence type="predicted"/>
<evidence type="ECO:0000313" key="3">
    <source>
        <dbReference type="Proteomes" id="UP000317648"/>
    </source>
</evidence>
<dbReference type="SUPFAM" id="SSF52091">
    <property type="entry name" value="SpoIIaa-like"/>
    <property type="match status" value="1"/>
</dbReference>
<dbReference type="PANTHER" id="PTHR33495:SF2">
    <property type="entry name" value="ANTI-SIGMA FACTOR ANTAGONIST TM_1081-RELATED"/>
    <property type="match status" value="1"/>
</dbReference>
<dbReference type="OrthoDB" id="9786339at2"/>
<protein>
    <submittedName>
        <fullName evidence="2">Anti-sigma factor antagonist BtrV</fullName>
    </submittedName>
</protein>